<organism evidence="2 3">
    <name type="scientific">Microvirga arsenatis</name>
    <dbReference type="NCBI Taxonomy" id="2692265"/>
    <lineage>
        <taxon>Bacteria</taxon>
        <taxon>Pseudomonadati</taxon>
        <taxon>Pseudomonadota</taxon>
        <taxon>Alphaproteobacteria</taxon>
        <taxon>Hyphomicrobiales</taxon>
        <taxon>Methylobacteriaceae</taxon>
        <taxon>Microvirga</taxon>
    </lineage>
</organism>
<accession>A0ABW9YWS1</accession>
<sequence>MSAMRLVGSAITIAVLILGFAAIAQQTGPGGTRTPAETPPPPTPGSPPAAGSQPQVDESALRYFASQGDTRRVNAEIARLRALYPNWTPPSDLSQLSAGAAAAPDPIVERLWNLYREDRIAEVRAAIAERQASDPNWKPPEELVTALETVEARRRLINASDTGQWRTVLSVATESPNLLTCMNVDVLWRVAEAFARTDQPTRTRDVYTYILTNCSNPGERLATLQKALTLLPEPQVADLLQFERKTGETPDDFGSIRDELARRRVERASLDSKTIASAEDLAVVERLIRNTNEAGPVLILGWYNFHHGNPARALELFKTAIDRNGGTKAAEGYAMSLRALNRLAEAEAFAYEWRERAPENMKIYLDVATALLSQDPPPRLEPQVVARIVPVVMAQRFSDGAQALGWYAYNTEQIRTARDWFRTALTWKADDEPSAYGLALSTQRLNERAAFNAVVAQWRNRSQRIADLADGVVPATARQPLAPRTLASTPVETAPTLVQPRSTPRPMAVERVEVEQPLPRTEQAVRRRQSEARSALGRSCAMTQNPNRLSGDSALTRGWCLMEINRPLEAVAAFDQAMATGSSRVREEAAYGKSLAYLRKNLTSQAAIAAAEAPQTRARQVELGASILTQRALAAYRDKRYVETLLALSERARLVPEQNDLLLIRGWSYYNLGQYADAEKVFRAVQRTGYSEEASAGLNAIREAVSPVN</sequence>
<gene>
    <name evidence="2" type="ORF">GR303_09630</name>
</gene>
<proteinExistence type="predicted"/>
<reference evidence="2 3" key="1">
    <citation type="submission" date="2020-01" db="EMBL/GenBank/DDBJ databases">
        <title>Microvirga sp. nov., an arsenate reduction bacterium isolated from Tibet hotspring sediments.</title>
        <authorList>
            <person name="Yuan C.-G."/>
        </authorList>
    </citation>
    <scope>NUCLEOTIDE SEQUENCE [LARGE SCALE GENOMIC DNA]</scope>
    <source>
        <strain evidence="2 3">SYSU G3D203</strain>
    </source>
</reference>
<dbReference type="EMBL" id="JAAAXJ010000004">
    <property type="protein sequence ID" value="NBJ24615.1"/>
    <property type="molecule type" value="Genomic_DNA"/>
</dbReference>
<dbReference type="Proteomes" id="UP000818323">
    <property type="component" value="Unassembled WGS sequence"/>
</dbReference>
<evidence type="ECO:0000313" key="3">
    <source>
        <dbReference type="Proteomes" id="UP000818323"/>
    </source>
</evidence>
<protein>
    <submittedName>
        <fullName evidence="2">Tetratricopeptide repeat protein</fullName>
    </submittedName>
</protein>
<dbReference type="SUPFAM" id="SSF48452">
    <property type="entry name" value="TPR-like"/>
    <property type="match status" value="2"/>
</dbReference>
<feature type="region of interest" description="Disordered" evidence="1">
    <location>
        <begin position="28"/>
        <end position="56"/>
    </location>
</feature>
<keyword evidence="3" id="KW-1185">Reference proteome</keyword>
<comment type="caution">
    <text evidence="2">The sequence shown here is derived from an EMBL/GenBank/DDBJ whole genome shotgun (WGS) entry which is preliminary data.</text>
</comment>
<dbReference type="InterPro" id="IPR011990">
    <property type="entry name" value="TPR-like_helical_dom_sf"/>
</dbReference>
<feature type="compositionally biased region" description="Pro residues" evidence="1">
    <location>
        <begin position="37"/>
        <end position="47"/>
    </location>
</feature>
<evidence type="ECO:0000256" key="1">
    <source>
        <dbReference type="SAM" id="MobiDB-lite"/>
    </source>
</evidence>
<name>A0ABW9YWS1_9HYPH</name>
<dbReference type="Pfam" id="PF13432">
    <property type="entry name" value="TPR_16"/>
    <property type="match status" value="1"/>
</dbReference>
<dbReference type="Gene3D" id="1.25.40.10">
    <property type="entry name" value="Tetratricopeptide repeat domain"/>
    <property type="match status" value="2"/>
</dbReference>
<evidence type="ECO:0000313" key="2">
    <source>
        <dbReference type="EMBL" id="NBJ24615.1"/>
    </source>
</evidence>